<keyword evidence="2" id="KW-0813">Transport</keyword>
<reference evidence="10 11" key="1">
    <citation type="submission" date="2019-03" db="EMBL/GenBank/DDBJ databases">
        <title>Genomic Encyclopedia of Type Strains, Phase IV (KMG-IV): sequencing the most valuable type-strain genomes for metagenomic binning, comparative biology and taxonomic classification.</title>
        <authorList>
            <person name="Goeker M."/>
        </authorList>
    </citation>
    <scope>NUCLEOTIDE SEQUENCE [LARGE SCALE GENOMIC DNA]</scope>
    <source>
        <strain evidence="10 11">DSM 45361</strain>
    </source>
</reference>
<protein>
    <submittedName>
        <fullName evidence="10">Putative MFS family arabinose efflux permease</fullName>
    </submittedName>
</protein>
<organism evidence="10 11">
    <name type="scientific">Labedaea rhizosphaerae</name>
    <dbReference type="NCBI Taxonomy" id="598644"/>
    <lineage>
        <taxon>Bacteria</taxon>
        <taxon>Bacillati</taxon>
        <taxon>Actinomycetota</taxon>
        <taxon>Actinomycetes</taxon>
        <taxon>Pseudonocardiales</taxon>
        <taxon>Pseudonocardiaceae</taxon>
        <taxon>Labedaea</taxon>
    </lineage>
</organism>
<evidence type="ECO:0000256" key="7">
    <source>
        <dbReference type="SAM" id="MobiDB-lite"/>
    </source>
</evidence>
<feature type="transmembrane region" description="Helical" evidence="8">
    <location>
        <begin position="261"/>
        <end position="281"/>
    </location>
</feature>
<evidence type="ECO:0000256" key="3">
    <source>
        <dbReference type="ARBA" id="ARBA00022475"/>
    </source>
</evidence>
<feature type="transmembrane region" description="Helical" evidence="8">
    <location>
        <begin position="26"/>
        <end position="47"/>
    </location>
</feature>
<dbReference type="Gene3D" id="1.20.1250.20">
    <property type="entry name" value="MFS general substrate transporter like domains"/>
    <property type="match status" value="1"/>
</dbReference>
<dbReference type="EMBL" id="SNXZ01000006">
    <property type="protein sequence ID" value="TDP94039.1"/>
    <property type="molecule type" value="Genomic_DNA"/>
</dbReference>
<dbReference type="GO" id="GO:0005886">
    <property type="term" value="C:plasma membrane"/>
    <property type="evidence" value="ECO:0007669"/>
    <property type="project" value="UniProtKB-SubCell"/>
</dbReference>
<evidence type="ECO:0000256" key="8">
    <source>
        <dbReference type="SAM" id="Phobius"/>
    </source>
</evidence>
<feature type="domain" description="Major facilitator superfamily (MFS) profile" evidence="9">
    <location>
        <begin position="22"/>
        <end position="405"/>
    </location>
</feature>
<feature type="transmembrane region" description="Helical" evidence="8">
    <location>
        <begin position="317"/>
        <end position="340"/>
    </location>
</feature>
<keyword evidence="3" id="KW-1003">Cell membrane</keyword>
<dbReference type="InterPro" id="IPR020846">
    <property type="entry name" value="MFS_dom"/>
</dbReference>
<evidence type="ECO:0000256" key="6">
    <source>
        <dbReference type="ARBA" id="ARBA00023136"/>
    </source>
</evidence>
<dbReference type="PANTHER" id="PTHR23517:SF2">
    <property type="entry name" value="MULTIDRUG RESISTANCE PROTEIN MDTH"/>
    <property type="match status" value="1"/>
</dbReference>
<dbReference type="InterPro" id="IPR050171">
    <property type="entry name" value="MFS_Transporters"/>
</dbReference>
<dbReference type="Proteomes" id="UP000295444">
    <property type="component" value="Unassembled WGS sequence"/>
</dbReference>
<sequence length="435" mass="45334">MAADTQPQQSAGIWRTFAESPLAVKAVLGGVFVNRLGGFLNIFLVLFMTSKSYTDGQAAVSLGMYGAGAVVGVLVGGTLADRLGARNSTALSMAGSAVLIASILYLPNYALLLVAVTLVGAVSQVYRPASATLLSTLISDDRQVMIFAMYRFGLNLGTTAAPLLGYGLYFLGGNQYTLLFYGEALVALVYTVIALVALPGKAQSTGADGEAVAEPDKGSYLDVLKDRRFTLYLFAMLFNSIAYVQYLSTLPLDVKATGTPIFWYTFAVALNGFIVIAFELLVTKVSQKWPFKVAVGLAFGLVGLGVAVYGFPLGPAVIIIGTLIWTVAEILGGPVVFAYPGMAAPAHLKGRYIGAFQFMFGLGSAIGPVIGGALFIAMGHSVWPVMGLFGAAACILGVTAVKKSNLKSEEVEQAAEPADIEKAEAAAPAAATEAG</sequence>
<evidence type="ECO:0000256" key="4">
    <source>
        <dbReference type="ARBA" id="ARBA00022692"/>
    </source>
</evidence>
<keyword evidence="11" id="KW-1185">Reference proteome</keyword>
<feature type="transmembrane region" description="Helical" evidence="8">
    <location>
        <begin position="99"/>
        <end position="122"/>
    </location>
</feature>
<gene>
    <name evidence="10" type="ORF">EV186_106433</name>
</gene>
<feature type="compositionally biased region" description="Low complexity" evidence="7">
    <location>
        <begin position="425"/>
        <end position="435"/>
    </location>
</feature>
<feature type="transmembrane region" description="Helical" evidence="8">
    <location>
        <begin position="229"/>
        <end position="249"/>
    </location>
</feature>
<feature type="transmembrane region" description="Helical" evidence="8">
    <location>
        <begin position="59"/>
        <end position="79"/>
    </location>
</feature>
<keyword evidence="4 8" id="KW-0812">Transmembrane</keyword>
<feature type="transmembrane region" description="Helical" evidence="8">
    <location>
        <begin position="352"/>
        <end position="376"/>
    </location>
</feature>
<dbReference type="InterPro" id="IPR011701">
    <property type="entry name" value="MFS"/>
</dbReference>
<dbReference type="AlphaFoldDB" id="A0A4R6S304"/>
<dbReference type="SUPFAM" id="SSF103473">
    <property type="entry name" value="MFS general substrate transporter"/>
    <property type="match status" value="1"/>
</dbReference>
<dbReference type="PROSITE" id="PS50850">
    <property type="entry name" value="MFS"/>
    <property type="match status" value="1"/>
</dbReference>
<comment type="subcellular location">
    <subcellularLocation>
        <location evidence="1">Cell membrane</location>
        <topology evidence="1">Multi-pass membrane protein</topology>
    </subcellularLocation>
</comment>
<dbReference type="PANTHER" id="PTHR23517">
    <property type="entry name" value="RESISTANCE PROTEIN MDTM, PUTATIVE-RELATED-RELATED"/>
    <property type="match status" value="1"/>
</dbReference>
<keyword evidence="6 8" id="KW-0472">Membrane</keyword>
<dbReference type="GO" id="GO:0022857">
    <property type="term" value="F:transmembrane transporter activity"/>
    <property type="evidence" value="ECO:0007669"/>
    <property type="project" value="InterPro"/>
</dbReference>
<name>A0A4R6S304_LABRH</name>
<feature type="transmembrane region" description="Helical" evidence="8">
    <location>
        <begin position="152"/>
        <end position="172"/>
    </location>
</feature>
<dbReference type="Pfam" id="PF07690">
    <property type="entry name" value="MFS_1"/>
    <property type="match status" value="1"/>
</dbReference>
<dbReference type="RefSeq" id="WP_133853009.1">
    <property type="nucleotide sequence ID" value="NZ_SNXZ01000006.1"/>
</dbReference>
<proteinExistence type="predicted"/>
<evidence type="ECO:0000313" key="10">
    <source>
        <dbReference type="EMBL" id="TDP94039.1"/>
    </source>
</evidence>
<feature type="transmembrane region" description="Helical" evidence="8">
    <location>
        <begin position="293"/>
        <end position="311"/>
    </location>
</feature>
<evidence type="ECO:0000256" key="2">
    <source>
        <dbReference type="ARBA" id="ARBA00022448"/>
    </source>
</evidence>
<accession>A0A4R6S304</accession>
<keyword evidence="5 8" id="KW-1133">Transmembrane helix</keyword>
<dbReference type="InterPro" id="IPR036259">
    <property type="entry name" value="MFS_trans_sf"/>
</dbReference>
<feature type="region of interest" description="Disordered" evidence="7">
    <location>
        <begin position="412"/>
        <end position="435"/>
    </location>
</feature>
<evidence type="ECO:0000313" key="11">
    <source>
        <dbReference type="Proteomes" id="UP000295444"/>
    </source>
</evidence>
<comment type="caution">
    <text evidence="10">The sequence shown here is derived from an EMBL/GenBank/DDBJ whole genome shotgun (WGS) entry which is preliminary data.</text>
</comment>
<evidence type="ECO:0000256" key="1">
    <source>
        <dbReference type="ARBA" id="ARBA00004651"/>
    </source>
</evidence>
<feature type="transmembrane region" description="Helical" evidence="8">
    <location>
        <begin position="178"/>
        <end position="198"/>
    </location>
</feature>
<evidence type="ECO:0000259" key="9">
    <source>
        <dbReference type="PROSITE" id="PS50850"/>
    </source>
</evidence>
<evidence type="ECO:0000256" key="5">
    <source>
        <dbReference type="ARBA" id="ARBA00022989"/>
    </source>
</evidence>
<feature type="transmembrane region" description="Helical" evidence="8">
    <location>
        <begin position="382"/>
        <end position="401"/>
    </location>
</feature>
<dbReference type="OrthoDB" id="4042314at2"/>